<accession>A0A7J0DZH3</accession>
<feature type="region of interest" description="Disordered" evidence="1">
    <location>
        <begin position="24"/>
        <end position="90"/>
    </location>
</feature>
<evidence type="ECO:0000313" key="3">
    <source>
        <dbReference type="Proteomes" id="UP000585474"/>
    </source>
</evidence>
<sequence length="90" mass="8870">MFSNPDQTGRFDQLNHRPAEATIRSTPLTQGGAVHGGGEFGASGSGFGADGSEFGADGSGVRDREKGGVVHGNGEFSVDGGGFGASGGGR</sequence>
<dbReference type="Proteomes" id="UP000585474">
    <property type="component" value="Unassembled WGS sequence"/>
</dbReference>
<feature type="compositionally biased region" description="Gly residues" evidence="1">
    <location>
        <begin position="33"/>
        <end position="49"/>
    </location>
</feature>
<evidence type="ECO:0000256" key="1">
    <source>
        <dbReference type="SAM" id="MobiDB-lite"/>
    </source>
</evidence>
<evidence type="ECO:0000313" key="2">
    <source>
        <dbReference type="EMBL" id="GFS44960.1"/>
    </source>
</evidence>
<gene>
    <name evidence="2" type="ORF">Acr_00g0093240</name>
</gene>
<reference evidence="3" key="1">
    <citation type="submission" date="2019-07" db="EMBL/GenBank/DDBJ databases">
        <title>De Novo Assembly of kiwifruit Actinidia rufa.</title>
        <authorList>
            <person name="Sugita-Konishi S."/>
            <person name="Sato K."/>
            <person name="Mori E."/>
            <person name="Abe Y."/>
            <person name="Kisaki G."/>
            <person name="Hamano K."/>
            <person name="Suezawa K."/>
            <person name="Otani M."/>
            <person name="Fukuda T."/>
            <person name="Manabe T."/>
            <person name="Gomi K."/>
            <person name="Tabuchi M."/>
            <person name="Akimitsu K."/>
            <person name="Kataoka I."/>
        </authorList>
    </citation>
    <scope>NUCLEOTIDE SEQUENCE [LARGE SCALE GENOMIC DNA]</scope>
    <source>
        <strain evidence="3">cv. Fuchu</strain>
    </source>
</reference>
<dbReference type="AlphaFoldDB" id="A0A7J0DZH3"/>
<proteinExistence type="predicted"/>
<keyword evidence="3" id="KW-1185">Reference proteome</keyword>
<name>A0A7J0DZH3_9ERIC</name>
<comment type="caution">
    <text evidence="2">The sequence shown here is derived from an EMBL/GenBank/DDBJ whole genome shotgun (WGS) entry which is preliminary data.</text>
</comment>
<dbReference type="EMBL" id="BJWL01000442">
    <property type="protein sequence ID" value="GFS44960.1"/>
    <property type="molecule type" value="Genomic_DNA"/>
</dbReference>
<feature type="compositionally biased region" description="Gly residues" evidence="1">
    <location>
        <begin position="79"/>
        <end position="90"/>
    </location>
</feature>
<organism evidence="2 3">
    <name type="scientific">Actinidia rufa</name>
    <dbReference type="NCBI Taxonomy" id="165716"/>
    <lineage>
        <taxon>Eukaryota</taxon>
        <taxon>Viridiplantae</taxon>
        <taxon>Streptophyta</taxon>
        <taxon>Embryophyta</taxon>
        <taxon>Tracheophyta</taxon>
        <taxon>Spermatophyta</taxon>
        <taxon>Magnoliopsida</taxon>
        <taxon>eudicotyledons</taxon>
        <taxon>Gunneridae</taxon>
        <taxon>Pentapetalae</taxon>
        <taxon>asterids</taxon>
        <taxon>Ericales</taxon>
        <taxon>Actinidiaceae</taxon>
        <taxon>Actinidia</taxon>
    </lineage>
</organism>
<protein>
    <submittedName>
        <fullName evidence="2">Uncharacterized protein</fullName>
    </submittedName>
</protein>